<accession>A0AA38LB69</accession>
<dbReference type="GO" id="GO:0000793">
    <property type="term" value="C:condensed chromosome"/>
    <property type="evidence" value="ECO:0007669"/>
    <property type="project" value="TreeGrafter"/>
</dbReference>
<dbReference type="InterPro" id="IPR016024">
    <property type="entry name" value="ARM-type_fold"/>
</dbReference>
<name>A0AA38LB69_TAXCH</name>
<evidence type="ECO:0000313" key="1">
    <source>
        <dbReference type="EMBL" id="KAH9318228.1"/>
    </source>
</evidence>
<protein>
    <submittedName>
        <fullName evidence="1">Uncharacterized protein</fullName>
    </submittedName>
</protein>
<dbReference type="InterPro" id="IPR027165">
    <property type="entry name" value="CND3"/>
</dbReference>
<gene>
    <name evidence="1" type="ORF">KI387_019997</name>
</gene>
<feature type="non-terminal residue" evidence="1">
    <location>
        <position position="227"/>
    </location>
</feature>
<dbReference type="GO" id="GO:0007076">
    <property type="term" value="P:mitotic chromosome condensation"/>
    <property type="evidence" value="ECO:0007669"/>
    <property type="project" value="InterPro"/>
</dbReference>
<evidence type="ECO:0000313" key="2">
    <source>
        <dbReference type="Proteomes" id="UP000824469"/>
    </source>
</evidence>
<dbReference type="Proteomes" id="UP000824469">
    <property type="component" value="Unassembled WGS sequence"/>
</dbReference>
<dbReference type="SUPFAM" id="SSF48371">
    <property type="entry name" value="ARM repeat"/>
    <property type="match status" value="1"/>
</dbReference>
<dbReference type="OMA" id="MIHIKES"/>
<dbReference type="Gene3D" id="1.25.10.10">
    <property type="entry name" value="Leucine-rich Repeat Variant"/>
    <property type="match status" value="1"/>
</dbReference>
<comment type="caution">
    <text evidence="1">The sequence shown here is derived from an EMBL/GenBank/DDBJ whole genome shotgun (WGS) entry which is preliminary data.</text>
</comment>
<dbReference type="InterPro" id="IPR011989">
    <property type="entry name" value="ARM-like"/>
</dbReference>
<keyword evidence="2" id="KW-1185">Reference proteome</keyword>
<sequence length="227" mass="25596">MYPVQVRPGYMPGNALEMAGQVIMRLPDNAEVSNEVWDEVIDCMQRRMQDKVPIVRVYAIRALARFANDIDNANIVDLYKEALSSEQNAEVRKMLVLSLPPSNATALDIIERTLDVNDSVRKSAYRVLATKFPLQSLSIKLRTTILRRGLADRVPAVTAECVKMMKDAWLIKCCEADPIVLLKYLDVETNESVGEAVMQELLKAGMIHIKESQSLRQFLVSENEANE</sequence>
<organism evidence="1 2">
    <name type="scientific">Taxus chinensis</name>
    <name type="common">Chinese yew</name>
    <name type="synonym">Taxus wallichiana var. chinensis</name>
    <dbReference type="NCBI Taxonomy" id="29808"/>
    <lineage>
        <taxon>Eukaryota</taxon>
        <taxon>Viridiplantae</taxon>
        <taxon>Streptophyta</taxon>
        <taxon>Embryophyta</taxon>
        <taxon>Tracheophyta</taxon>
        <taxon>Spermatophyta</taxon>
        <taxon>Pinopsida</taxon>
        <taxon>Pinidae</taxon>
        <taxon>Conifers II</taxon>
        <taxon>Cupressales</taxon>
        <taxon>Taxaceae</taxon>
        <taxon>Taxus</taxon>
    </lineage>
</organism>
<proteinExistence type="predicted"/>
<dbReference type="EMBL" id="JAHRHJ020000004">
    <property type="protein sequence ID" value="KAH9318228.1"/>
    <property type="molecule type" value="Genomic_DNA"/>
</dbReference>
<reference evidence="1 2" key="1">
    <citation type="journal article" date="2021" name="Nat. Plants">
        <title>The Taxus genome provides insights into paclitaxel biosynthesis.</title>
        <authorList>
            <person name="Xiong X."/>
            <person name="Gou J."/>
            <person name="Liao Q."/>
            <person name="Li Y."/>
            <person name="Zhou Q."/>
            <person name="Bi G."/>
            <person name="Li C."/>
            <person name="Du R."/>
            <person name="Wang X."/>
            <person name="Sun T."/>
            <person name="Guo L."/>
            <person name="Liang H."/>
            <person name="Lu P."/>
            <person name="Wu Y."/>
            <person name="Zhang Z."/>
            <person name="Ro D.K."/>
            <person name="Shang Y."/>
            <person name="Huang S."/>
            <person name="Yan J."/>
        </authorList>
    </citation>
    <scope>NUCLEOTIDE SEQUENCE [LARGE SCALE GENOMIC DNA]</scope>
    <source>
        <strain evidence="1">Ta-2019</strain>
    </source>
</reference>
<dbReference type="PANTHER" id="PTHR14418:SF5">
    <property type="entry name" value="CONDENSIN COMPLEX SUBUNIT 3"/>
    <property type="match status" value="1"/>
</dbReference>
<dbReference type="AlphaFoldDB" id="A0AA38LB69"/>
<dbReference type="PANTHER" id="PTHR14418">
    <property type="entry name" value="CONDENSIN COMPLEX SUBUNIT 3-RELATED"/>
    <property type="match status" value="1"/>
</dbReference>
<dbReference type="GO" id="GO:0000796">
    <property type="term" value="C:condensin complex"/>
    <property type="evidence" value="ECO:0007669"/>
    <property type="project" value="InterPro"/>
</dbReference>